<evidence type="ECO:0000313" key="1">
    <source>
        <dbReference type="EMBL" id="ABJ84699.1"/>
    </source>
</evidence>
<gene>
    <name evidence="1" type="ordered locus">Acid_3728</name>
</gene>
<organism evidence="1">
    <name type="scientific">Solibacter usitatus (strain Ellin6076)</name>
    <dbReference type="NCBI Taxonomy" id="234267"/>
    <lineage>
        <taxon>Bacteria</taxon>
        <taxon>Pseudomonadati</taxon>
        <taxon>Acidobacteriota</taxon>
        <taxon>Terriglobia</taxon>
        <taxon>Bryobacterales</taxon>
        <taxon>Solibacteraceae</taxon>
        <taxon>Candidatus Solibacter</taxon>
    </lineage>
</organism>
<dbReference type="STRING" id="234267.Acid_3728"/>
<proteinExistence type="predicted"/>
<dbReference type="HOGENOM" id="CLU_749858_0_0_0"/>
<reference evidence="1" key="1">
    <citation type="submission" date="2006-10" db="EMBL/GenBank/DDBJ databases">
        <title>Complete sequence of Solibacter usitatus Ellin6076.</title>
        <authorList>
            <consortium name="US DOE Joint Genome Institute"/>
            <person name="Copeland A."/>
            <person name="Lucas S."/>
            <person name="Lapidus A."/>
            <person name="Barry K."/>
            <person name="Detter J.C."/>
            <person name="Glavina del Rio T."/>
            <person name="Hammon N."/>
            <person name="Israni S."/>
            <person name="Dalin E."/>
            <person name="Tice H."/>
            <person name="Pitluck S."/>
            <person name="Thompson L.S."/>
            <person name="Brettin T."/>
            <person name="Bruce D."/>
            <person name="Han C."/>
            <person name="Tapia R."/>
            <person name="Gilna P."/>
            <person name="Schmutz J."/>
            <person name="Larimer F."/>
            <person name="Land M."/>
            <person name="Hauser L."/>
            <person name="Kyrpides N."/>
            <person name="Mikhailova N."/>
            <person name="Janssen P.H."/>
            <person name="Kuske C.R."/>
            <person name="Richardson P."/>
        </authorList>
    </citation>
    <scope>NUCLEOTIDE SEQUENCE</scope>
    <source>
        <strain evidence="1">Ellin6076</strain>
    </source>
</reference>
<name>Q020F4_SOLUE</name>
<sequence>MQDTATKVLGLLVEVLQRNHLSATEATCLQYLVEHSWPNDPEARQVEALERLLGINARAIGMLIQRLNKNLAQKHHYPAGSEVRLAIAKGGRAAIQAKTNYRVEPAPITPARAPLFWNAHLSHPQDVLLVSNMPLFFRNPEGTERLRVMAVNTKSEQRAHPVVNAYSASFHYVSLGDFRLGVALTRYFMRKGKELDVRLVPQDRNLVDMENPCDVVEVEHTRNLIAIGNSRVSCLVEDRLKKISPNFHLKDGEPNRIYNAKPAKASGEKAYYEDSPKAGGCYHVLLVRSVRGNRTDTVIAVQNGPALERIAPLLTDDEEFCRVVGQRWCTGAMPESFELLFQVEVGENELVQRTANVKLVASRQGRIGK</sequence>
<protein>
    <submittedName>
        <fullName evidence="1">Transcriptional regulator, Fis family</fullName>
    </submittedName>
</protein>
<dbReference type="KEGG" id="sus:Acid_3728"/>
<dbReference type="EMBL" id="CP000473">
    <property type="protein sequence ID" value="ABJ84699.1"/>
    <property type="molecule type" value="Genomic_DNA"/>
</dbReference>
<dbReference type="AlphaFoldDB" id="Q020F4"/>
<dbReference type="InParanoid" id="Q020F4"/>
<accession>Q020F4</accession>